<dbReference type="SUPFAM" id="SSF53335">
    <property type="entry name" value="S-adenosyl-L-methionine-dependent methyltransferases"/>
    <property type="match status" value="1"/>
</dbReference>
<keyword evidence="1 4" id="KW-0489">Methyltransferase</keyword>
<dbReference type="RefSeq" id="WP_344703551.1">
    <property type="nucleotide sequence ID" value="NZ_BAABCK010000062.1"/>
</dbReference>
<evidence type="ECO:0000313" key="5">
    <source>
        <dbReference type="Proteomes" id="UP001500920"/>
    </source>
</evidence>
<proteinExistence type="predicted"/>
<evidence type="ECO:0000256" key="1">
    <source>
        <dbReference type="ARBA" id="ARBA00022603"/>
    </source>
</evidence>
<dbReference type="Proteomes" id="UP001500920">
    <property type="component" value="Unassembled WGS sequence"/>
</dbReference>
<reference evidence="5" key="1">
    <citation type="journal article" date="2019" name="Int. J. Syst. Evol. Microbiol.">
        <title>The Global Catalogue of Microorganisms (GCM) 10K type strain sequencing project: providing services to taxonomists for standard genome sequencing and annotation.</title>
        <authorList>
            <consortium name="The Broad Institute Genomics Platform"/>
            <consortium name="The Broad Institute Genome Sequencing Center for Infectious Disease"/>
            <person name="Wu L."/>
            <person name="Ma J."/>
        </authorList>
    </citation>
    <scope>NUCLEOTIDE SEQUENCE [LARGE SCALE GENOMIC DNA]</scope>
    <source>
        <strain evidence="5">JCM 16981</strain>
    </source>
</reference>
<evidence type="ECO:0000256" key="2">
    <source>
        <dbReference type="ARBA" id="ARBA00022679"/>
    </source>
</evidence>
<gene>
    <name evidence="4" type="ORF">GCM10022378_17590</name>
</gene>
<keyword evidence="5" id="KW-1185">Reference proteome</keyword>
<name>A0ABP7F3D0_9STAP</name>
<dbReference type="Pfam" id="PF05175">
    <property type="entry name" value="MTS"/>
    <property type="match status" value="1"/>
</dbReference>
<protein>
    <submittedName>
        <fullName evidence="4">Class I SAM-dependent methyltransferase</fullName>
    </submittedName>
</protein>
<dbReference type="InterPro" id="IPR007848">
    <property type="entry name" value="Small_mtfrase_dom"/>
</dbReference>
<dbReference type="InterPro" id="IPR046977">
    <property type="entry name" value="RsmC/RlmG"/>
</dbReference>
<organism evidence="4 5">
    <name type="scientific">Salinicoccus jeotgali</name>
    <dbReference type="NCBI Taxonomy" id="381634"/>
    <lineage>
        <taxon>Bacteria</taxon>
        <taxon>Bacillati</taxon>
        <taxon>Bacillota</taxon>
        <taxon>Bacilli</taxon>
        <taxon>Bacillales</taxon>
        <taxon>Staphylococcaceae</taxon>
        <taxon>Salinicoccus</taxon>
    </lineage>
</organism>
<dbReference type="InterPro" id="IPR029063">
    <property type="entry name" value="SAM-dependent_MTases_sf"/>
</dbReference>
<dbReference type="PANTHER" id="PTHR47816">
    <property type="entry name" value="RIBOSOMAL RNA SMALL SUBUNIT METHYLTRANSFERASE C"/>
    <property type="match status" value="1"/>
</dbReference>
<keyword evidence="2" id="KW-0808">Transferase</keyword>
<comment type="caution">
    <text evidence="4">The sequence shown here is derived from an EMBL/GenBank/DDBJ whole genome shotgun (WGS) entry which is preliminary data.</text>
</comment>
<feature type="domain" description="Methyltransferase small" evidence="3">
    <location>
        <begin position="26"/>
        <end position="195"/>
    </location>
</feature>
<dbReference type="GO" id="GO:0008168">
    <property type="term" value="F:methyltransferase activity"/>
    <property type="evidence" value="ECO:0007669"/>
    <property type="project" value="UniProtKB-KW"/>
</dbReference>
<accession>A0ABP7F3D0</accession>
<sequence length="201" mass="22455">MSHYFTGHDSEHNYKDIEYVYQDKRYTFKTDRGVFSKDRIDYGSAVLIDAIIKDRGADAGGDFIDMGAGYGPIGIVLGDVLNAVPLMIEVNPDGLLLSRENATRNKVTAEVMDRSEYDAHAEAFKPDFYVTNPPFRAGKDVVLDIIEDAAGRLEDGAFYMVVQKKQGMASYRKAIQERFGNVETLVKDKGYYVLKGIVSQS</sequence>
<dbReference type="GO" id="GO:0032259">
    <property type="term" value="P:methylation"/>
    <property type="evidence" value="ECO:0007669"/>
    <property type="project" value="UniProtKB-KW"/>
</dbReference>
<evidence type="ECO:0000259" key="3">
    <source>
        <dbReference type="Pfam" id="PF05175"/>
    </source>
</evidence>
<dbReference type="PANTHER" id="PTHR47816:SF4">
    <property type="entry name" value="RIBOSOMAL RNA SMALL SUBUNIT METHYLTRANSFERASE C"/>
    <property type="match status" value="1"/>
</dbReference>
<dbReference type="EMBL" id="BAABCK010000062">
    <property type="protein sequence ID" value="GAA3729513.1"/>
    <property type="molecule type" value="Genomic_DNA"/>
</dbReference>
<evidence type="ECO:0000313" key="4">
    <source>
        <dbReference type="EMBL" id="GAA3729513.1"/>
    </source>
</evidence>
<dbReference type="Gene3D" id="3.40.50.150">
    <property type="entry name" value="Vaccinia Virus protein VP39"/>
    <property type="match status" value="1"/>
</dbReference>